<dbReference type="PROSITE" id="PS51257">
    <property type="entry name" value="PROKAR_LIPOPROTEIN"/>
    <property type="match status" value="1"/>
</dbReference>
<comment type="caution">
    <text evidence="1">The sequence shown here is derived from an EMBL/GenBank/DDBJ whole genome shotgun (WGS) entry which is preliminary data.</text>
</comment>
<protein>
    <submittedName>
        <fullName evidence="1">Uncharacterized protein</fullName>
    </submittedName>
</protein>
<evidence type="ECO:0000313" key="2">
    <source>
        <dbReference type="Proteomes" id="UP001291930"/>
    </source>
</evidence>
<evidence type="ECO:0000313" key="1">
    <source>
        <dbReference type="EMBL" id="MDZ5610531.1"/>
    </source>
</evidence>
<proteinExistence type="predicted"/>
<dbReference type="SUPFAM" id="SSF140423">
    <property type="entry name" value="MW0975(SA0943)-like"/>
    <property type="match status" value="1"/>
</dbReference>
<dbReference type="EMBL" id="JAXOVW010000172">
    <property type="protein sequence ID" value="MDZ5610531.1"/>
    <property type="molecule type" value="Genomic_DNA"/>
</dbReference>
<name>A0ABU5K454_9BACI</name>
<accession>A0ABU5K454</accession>
<dbReference type="Proteomes" id="UP001291930">
    <property type="component" value="Unassembled WGS sequence"/>
</dbReference>
<feature type="non-terminal residue" evidence="1">
    <location>
        <position position="63"/>
    </location>
</feature>
<reference evidence="2" key="1">
    <citation type="submission" date="2023-11" db="EMBL/GenBank/DDBJ databases">
        <title>Genome Sequence of Bacillus pseudomycoides stain BUPM19.</title>
        <authorList>
            <person name="Farhat A."/>
        </authorList>
    </citation>
    <scope>NUCLEOTIDE SEQUENCE [LARGE SCALE GENOMIC DNA]</scope>
    <source>
        <strain evidence="2">BUPM19</strain>
    </source>
</reference>
<dbReference type="InterPro" id="IPR036785">
    <property type="entry name" value="YkyA-like_sf"/>
</dbReference>
<sequence>MTLTYRKLALVGALSIGLLSGCFGEKPEENLFVAFENAAKQEKSLFEDAKKLETLEKHGQELY</sequence>
<keyword evidence="2" id="KW-1185">Reference proteome</keyword>
<organism evidence="1 2">
    <name type="scientific">Bacillus bingmayongensis</name>
    <dbReference type="NCBI Taxonomy" id="1150157"/>
    <lineage>
        <taxon>Bacteria</taxon>
        <taxon>Bacillati</taxon>
        <taxon>Bacillota</taxon>
        <taxon>Bacilli</taxon>
        <taxon>Bacillales</taxon>
        <taxon>Bacillaceae</taxon>
        <taxon>Bacillus</taxon>
    </lineage>
</organism>
<gene>
    <name evidence="1" type="ORF">U2I54_26850</name>
</gene>